<dbReference type="RefSeq" id="WP_145018511.1">
    <property type="nucleotide sequence ID" value="NZ_VLLN01000003.1"/>
</dbReference>
<gene>
    <name evidence="1" type="ORF">JN12_00799</name>
</gene>
<dbReference type="Pfam" id="PF07293">
    <property type="entry name" value="DUF1450"/>
    <property type="match status" value="1"/>
</dbReference>
<dbReference type="EMBL" id="VLLN01000003">
    <property type="protein sequence ID" value="TWJ32822.1"/>
    <property type="molecule type" value="Genomic_DNA"/>
</dbReference>
<dbReference type="OrthoDB" id="1684419at2"/>
<dbReference type="Proteomes" id="UP000319449">
    <property type="component" value="Unassembled WGS sequence"/>
</dbReference>
<accession>A0A562WRI9</accession>
<name>A0A562WRI9_9BACT</name>
<protein>
    <submittedName>
        <fullName evidence="1">Uncharacterized protein YuzB (UPF0349 family)</fullName>
    </submittedName>
</protein>
<keyword evidence="2" id="KW-1185">Reference proteome</keyword>
<comment type="caution">
    <text evidence="1">The sequence shown here is derived from an EMBL/GenBank/DDBJ whole genome shotgun (WGS) entry which is preliminary data.</text>
</comment>
<organism evidence="1 2">
    <name type="scientific">Geobacter argillaceus</name>
    <dbReference type="NCBI Taxonomy" id="345631"/>
    <lineage>
        <taxon>Bacteria</taxon>
        <taxon>Pseudomonadati</taxon>
        <taxon>Thermodesulfobacteriota</taxon>
        <taxon>Desulfuromonadia</taxon>
        <taxon>Geobacterales</taxon>
        <taxon>Geobacteraceae</taxon>
        <taxon>Geobacter</taxon>
    </lineage>
</organism>
<evidence type="ECO:0000313" key="1">
    <source>
        <dbReference type="EMBL" id="TWJ32822.1"/>
    </source>
</evidence>
<dbReference type="InterPro" id="IPR009910">
    <property type="entry name" value="DUF1450"/>
</dbReference>
<sequence length="72" mass="8279">MKIRFCEHNKGKSKACKRLMKEFPKLDVKIKDCIKKCGPCHKTPFAVVDGKKVCAVDGDELYRKIVAEMKQH</sequence>
<dbReference type="AlphaFoldDB" id="A0A562WRI9"/>
<proteinExistence type="predicted"/>
<evidence type="ECO:0000313" key="2">
    <source>
        <dbReference type="Proteomes" id="UP000319449"/>
    </source>
</evidence>
<reference evidence="1 2" key="1">
    <citation type="submission" date="2019-07" db="EMBL/GenBank/DDBJ databases">
        <title>Genomic Encyclopedia of Archaeal and Bacterial Type Strains, Phase II (KMG-II): from individual species to whole genera.</title>
        <authorList>
            <person name="Goeker M."/>
        </authorList>
    </citation>
    <scope>NUCLEOTIDE SEQUENCE [LARGE SCALE GENOMIC DNA]</scope>
    <source>
        <strain evidence="1 2">ATCC BAA-1139</strain>
    </source>
</reference>